<dbReference type="EMBL" id="BAABHS010000074">
    <property type="protein sequence ID" value="GAA4997906.1"/>
    <property type="molecule type" value="Genomic_DNA"/>
</dbReference>
<evidence type="ECO:0000259" key="2">
    <source>
        <dbReference type="Pfam" id="PF00296"/>
    </source>
</evidence>
<keyword evidence="1" id="KW-0560">Oxidoreductase</keyword>
<dbReference type="Proteomes" id="UP001500466">
    <property type="component" value="Unassembled WGS sequence"/>
</dbReference>
<dbReference type="RefSeq" id="WP_345681222.1">
    <property type="nucleotide sequence ID" value="NZ_BAABHS010000074.1"/>
</dbReference>
<dbReference type="InterPro" id="IPR011251">
    <property type="entry name" value="Luciferase-like_dom"/>
</dbReference>
<dbReference type="Pfam" id="PF00296">
    <property type="entry name" value="Bac_luciferase"/>
    <property type="match status" value="1"/>
</dbReference>
<gene>
    <name evidence="3" type="ORF">GCM10023205_84480</name>
</gene>
<feature type="domain" description="Luciferase-like" evidence="2">
    <location>
        <begin position="15"/>
        <end position="312"/>
    </location>
</feature>
<dbReference type="InterPro" id="IPR036661">
    <property type="entry name" value="Luciferase-like_sf"/>
</dbReference>
<evidence type="ECO:0000313" key="3">
    <source>
        <dbReference type="EMBL" id="GAA4997906.1"/>
    </source>
</evidence>
<dbReference type="PANTHER" id="PTHR43244">
    <property type="match status" value="1"/>
</dbReference>
<dbReference type="Gene3D" id="3.20.20.30">
    <property type="entry name" value="Luciferase-like domain"/>
    <property type="match status" value="1"/>
</dbReference>
<accession>A0ABP9IH48</accession>
<dbReference type="InterPro" id="IPR050564">
    <property type="entry name" value="F420-G6PD/mer"/>
</dbReference>
<protein>
    <submittedName>
        <fullName evidence="3">LLM class F420-dependent oxidoreductase</fullName>
    </submittedName>
</protein>
<dbReference type="NCBIfam" id="TIGR03559">
    <property type="entry name" value="F420_Rv3520c"/>
    <property type="match status" value="1"/>
</dbReference>
<name>A0ABP9IH48_9ACTN</name>
<sequence>MRLGLTFGYWRRGPASGVVELAQEAERLGFDSVWTAESWGSDAFTPLTWIAAATSRIGLGTAVTQMSARTPTVTAMHALTLDHLSNGRVILGLGMSGPQVVEGWYGRPFPGSPLTFTREYVDVIRQVLRRQGPVELDGRYVQVPYRGDDGTGLGKALKSITHPRRPGLPLFLGAAGPKNVRLTTQIADGWLPLHWSPYNLGAYGDALHDKPDDFRVAPMVQVVVDDDLERAMLPVKASLAFYVGGMGAKDRNFHADLMRRFGYPDAAARIQALFAAGDRDEAIAAVPSELVDEIALVGPAARIRERFAVWRDDPHVTDMIIGSKNPTTLKLMADLART</sequence>
<dbReference type="InterPro" id="IPR019951">
    <property type="entry name" value="F420_OxRdatse_Rv3520c_pred"/>
</dbReference>
<reference evidence="4" key="1">
    <citation type="journal article" date="2019" name="Int. J. Syst. Evol. Microbiol.">
        <title>The Global Catalogue of Microorganisms (GCM) 10K type strain sequencing project: providing services to taxonomists for standard genome sequencing and annotation.</title>
        <authorList>
            <consortium name="The Broad Institute Genomics Platform"/>
            <consortium name="The Broad Institute Genome Sequencing Center for Infectious Disease"/>
            <person name="Wu L."/>
            <person name="Ma J."/>
        </authorList>
    </citation>
    <scope>NUCLEOTIDE SEQUENCE [LARGE SCALE GENOMIC DNA]</scope>
    <source>
        <strain evidence="4">JCM 17986</strain>
    </source>
</reference>
<dbReference type="CDD" id="cd01097">
    <property type="entry name" value="Tetrahydromethanopterin_reductase"/>
    <property type="match status" value="1"/>
</dbReference>
<evidence type="ECO:0000256" key="1">
    <source>
        <dbReference type="ARBA" id="ARBA00023002"/>
    </source>
</evidence>
<comment type="caution">
    <text evidence="3">The sequence shown here is derived from an EMBL/GenBank/DDBJ whole genome shotgun (WGS) entry which is preliminary data.</text>
</comment>
<organism evidence="3 4">
    <name type="scientific">Yinghuangia aomiensis</name>
    <dbReference type="NCBI Taxonomy" id="676205"/>
    <lineage>
        <taxon>Bacteria</taxon>
        <taxon>Bacillati</taxon>
        <taxon>Actinomycetota</taxon>
        <taxon>Actinomycetes</taxon>
        <taxon>Kitasatosporales</taxon>
        <taxon>Streptomycetaceae</taxon>
        <taxon>Yinghuangia</taxon>
    </lineage>
</organism>
<proteinExistence type="predicted"/>
<evidence type="ECO:0000313" key="4">
    <source>
        <dbReference type="Proteomes" id="UP001500466"/>
    </source>
</evidence>
<dbReference type="SUPFAM" id="SSF51679">
    <property type="entry name" value="Bacterial luciferase-like"/>
    <property type="match status" value="1"/>
</dbReference>
<keyword evidence="4" id="KW-1185">Reference proteome</keyword>
<dbReference type="PANTHER" id="PTHR43244:SF1">
    <property type="entry name" value="5,10-METHYLENETETRAHYDROMETHANOPTERIN REDUCTASE"/>
    <property type="match status" value="1"/>
</dbReference>